<evidence type="ECO:0000313" key="2">
    <source>
        <dbReference type="EMBL" id="KAJ1107805.1"/>
    </source>
</evidence>
<evidence type="ECO:0000313" key="3">
    <source>
        <dbReference type="Proteomes" id="UP001066276"/>
    </source>
</evidence>
<accession>A0AAV7MVK5</accession>
<organism evidence="2 3">
    <name type="scientific">Pleurodeles waltl</name>
    <name type="common">Iberian ribbed newt</name>
    <dbReference type="NCBI Taxonomy" id="8319"/>
    <lineage>
        <taxon>Eukaryota</taxon>
        <taxon>Metazoa</taxon>
        <taxon>Chordata</taxon>
        <taxon>Craniata</taxon>
        <taxon>Vertebrata</taxon>
        <taxon>Euteleostomi</taxon>
        <taxon>Amphibia</taxon>
        <taxon>Batrachia</taxon>
        <taxon>Caudata</taxon>
        <taxon>Salamandroidea</taxon>
        <taxon>Salamandridae</taxon>
        <taxon>Pleurodelinae</taxon>
        <taxon>Pleurodeles</taxon>
    </lineage>
</organism>
<dbReference type="Proteomes" id="UP001066276">
    <property type="component" value="Chromosome 9"/>
</dbReference>
<gene>
    <name evidence="2" type="ORF">NDU88_005194</name>
</gene>
<feature type="region of interest" description="Disordered" evidence="1">
    <location>
        <begin position="95"/>
        <end position="208"/>
    </location>
</feature>
<name>A0AAV7MVK5_PLEWA</name>
<comment type="caution">
    <text evidence="2">The sequence shown here is derived from an EMBL/GenBank/DDBJ whole genome shotgun (WGS) entry which is preliminary data.</text>
</comment>
<feature type="compositionally biased region" description="Low complexity" evidence="1">
    <location>
        <begin position="130"/>
        <end position="144"/>
    </location>
</feature>
<dbReference type="AlphaFoldDB" id="A0AAV7MVK5"/>
<reference evidence="2" key="1">
    <citation type="journal article" date="2022" name="bioRxiv">
        <title>Sequencing and chromosome-scale assembly of the giantPleurodeles waltlgenome.</title>
        <authorList>
            <person name="Brown T."/>
            <person name="Elewa A."/>
            <person name="Iarovenko S."/>
            <person name="Subramanian E."/>
            <person name="Araus A.J."/>
            <person name="Petzold A."/>
            <person name="Susuki M."/>
            <person name="Suzuki K.-i.T."/>
            <person name="Hayashi T."/>
            <person name="Toyoda A."/>
            <person name="Oliveira C."/>
            <person name="Osipova E."/>
            <person name="Leigh N.D."/>
            <person name="Simon A."/>
            <person name="Yun M.H."/>
        </authorList>
    </citation>
    <scope>NUCLEOTIDE SEQUENCE</scope>
    <source>
        <strain evidence="2">20211129_DDA</strain>
        <tissue evidence="2">Liver</tissue>
    </source>
</reference>
<evidence type="ECO:0000256" key="1">
    <source>
        <dbReference type="SAM" id="MobiDB-lite"/>
    </source>
</evidence>
<proteinExistence type="predicted"/>
<dbReference type="EMBL" id="JANPWB010000013">
    <property type="protein sequence ID" value="KAJ1107805.1"/>
    <property type="molecule type" value="Genomic_DNA"/>
</dbReference>
<sequence>MIARRFWEATLRQSRSRLIPSRCYGTLHPHPPRGRVRSLAQLRLTARPQHVPGTNRGSKGASRLRAPLHRRSISSAQSSRPAPQIKRALWLPRQARDGGPAHPELSSRAGATPLPQAKGPHSQSTGPAQSRSPTASPTRSSCTRRGLRSSLSAVESAKPRPPFYLSGRSGRSEGTGPEIFNRSPRQVSQASKGHKDIWHGVFCSVRPR</sequence>
<feature type="region of interest" description="Disordered" evidence="1">
    <location>
        <begin position="46"/>
        <end position="66"/>
    </location>
</feature>
<protein>
    <submittedName>
        <fullName evidence="2">Uncharacterized protein</fullName>
    </submittedName>
</protein>
<keyword evidence="3" id="KW-1185">Reference proteome</keyword>